<dbReference type="RefSeq" id="WP_138364725.1">
    <property type="nucleotide sequence ID" value="NZ_VCEJ01000002.1"/>
</dbReference>
<keyword evidence="1" id="KW-0732">Signal</keyword>
<feature type="chain" id="PRO_5024310016" evidence="1">
    <location>
        <begin position="24"/>
        <end position="216"/>
    </location>
</feature>
<dbReference type="AlphaFoldDB" id="A0A5R9L4L9"/>
<organism evidence="2 3">
    <name type="scientific">Dyadobacter luticola</name>
    <dbReference type="NCBI Taxonomy" id="1979387"/>
    <lineage>
        <taxon>Bacteria</taxon>
        <taxon>Pseudomonadati</taxon>
        <taxon>Bacteroidota</taxon>
        <taxon>Cytophagia</taxon>
        <taxon>Cytophagales</taxon>
        <taxon>Spirosomataceae</taxon>
        <taxon>Dyadobacter</taxon>
    </lineage>
</organism>
<dbReference type="PROSITE" id="PS51257">
    <property type="entry name" value="PROKAR_LIPOPROTEIN"/>
    <property type="match status" value="1"/>
</dbReference>
<dbReference type="OrthoDB" id="947598at2"/>
<accession>A0A5R9L4L9</accession>
<sequence length="216" mass="24916">MKRLLFSTLILASVFFAISCAHKTVDKQDVAVEEFDKNKFYGQLNNVPFYISQAYRVVGKDTVNVLADSIMRFYRDAVYVTFRDDNGSDGIGYVQFYVGKEWDSPTIPVTPPARAFYLNMKFSRSTSMTFQWDDTRKTVVVNSSGVDEAFRLVPPGKTAYLDTSRYHYKYDFEAAKTGADQSMTWIFEDYTIVMKPMYVVYRYPDGASWDRGIVVY</sequence>
<name>A0A5R9L4L9_9BACT</name>
<gene>
    <name evidence="2" type="ORF">FEN17_07895</name>
</gene>
<protein>
    <submittedName>
        <fullName evidence="2">Uncharacterized protein</fullName>
    </submittedName>
</protein>
<feature type="signal peptide" evidence="1">
    <location>
        <begin position="1"/>
        <end position="23"/>
    </location>
</feature>
<evidence type="ECO:0000313" key="2">
    <source>
        <dbReference type="EMBL" id="TLV03516.1"/>
    </source>
</evidence>
<evidence type="ECO:0000256" key="1">
    <source>
        <dbReference type="SAM" id="SignalP"/>
    </source>
</evidence>
<reference evidence="2 3" key="1">
    <citation type="submission" date="2019-05" db="EMBL/GenBank/DDBJ databases">
        <authorList>
            <person name="Qu J.-H."/>
        </authorList>
    </citation>
    <scope>NUCLEOTIDE SEQUENCE [LARGE SCALE GENOMIC DNA]</scope>
    <source>
        <strain evidence="2 3">T17</strain>
    </source>
</reference>
<keyword evidence="3" id="KW-1185">Reference proteome</keyword>
<dbReference type="EMBL" id="VCEJ01000002">
    <property type="protein sequence ID" value="TLV03516.1"/>
    <property type="molecule type" value="Genomic_DNA"/>
</dbReference>
<dbReference type="Proteomes" id="UP000306402">
    <property type="component" value="Unassembled WGS sequence"/>
</dbReference>
<evidence type="ECO:0000313" key="3">
    <source>
        <dbReference type="Proteomes" id="UP000306402"/>
    </source>
</evidence>
<proteinExistence type="predicted"/>
<comment type="caution">
    <text evidence="2">The sequence shown here is derived from an EMBL/GenBank/DDBJ whole genome shotgun (WGS) entry which is preliminary data.</text>
</comment>